<dbReference type="PROSITE" id="PS50305">
    <property type="entry name" value="SIRTUIN"/>
    <property type="match status" value="1"/>
</dbReference>
<comment type="caution">
    <text evidence="3">Lacks conserved residue(s) required for the propagation of feature annotation.</text>
</comment>
<dbReference type="Pfam" id="PF02146">
    <property type="entry name" value="SIR2"/>
    <property type="match status" value="1"/>
</dbReference>
<feature type="region of interest" description="Disordered" evidence="4">
    <location>
        <begin position="1"/>
        <end position="34"/>
    </location>
</feature>
<proteinExistence type="predicted"/>
<evidence type="ECO:0000256" key="3">
    <source>
        <dbReference type="PROSITE-ProRule" id="PRU00236"/>
    </source>
</evidence>
<evidence type="ECO:0000313" key="6">
    <source>
        <dbReference type="EMBL" id="CAK0826920.1"/>
    </source>
</evidence>
<protein>
    <recommendedName>
        <fullName evidence="5">Deacetylase sirtuin-type domain-containing protein</fullName>
    </recommendedName>
</protein>
<dbReference type="SUPFAM" id="SSF52467">
    <property type="entry name" value="DHS-like NAD/FAD-binding domain"/>
    <property type="match status" value="1"/>
</dbReference>
<dbReference type="InterPro" id="IPR050134">
    <property type="entry name" value="NAD-dep_sirtuin_deacylases"/>
</dbReference>
<dbReference type="InterPro" id="IPR026590">
    <property type="entry name" value="Ssirtuin_cat_dom"/>
</dbReference>
<feature type="compositionally biased region" description="Low complexity" evidence="4">
    <location>
        <begin position="1"/>
        <end position="31"/>
    </location>
</feature>
<reference evidence="6" key="1">
    <citation type="submission" date="2023-10" db="EMBL/GenBank/DDBJ databases">
        <authorList>
            <person name="Chen Y."/>
            <person name="Shah S."/>
            <person name="Dougan E. K."/>
            <person name="Thang M."/>
            <person name="Chan C."/>
        </authorList>
    </citation>
    <scope>NUCLEOTIDE SEQUENCE [LARGE SCALE GENOMIC DNA]</scope>
</reference>
<keyword evidence="7" id="KW-1185">Reference proteome</keyword>
<dbReference type="InterPro" id="IPR029035">
    <property type="entry name" value="DHS-like_NAD/FAD-binding_dom"/>
</dbReference>
<dbReference type="Proteomes" id="UP001189429">
    <property type="component" value="Unassembled WGS sequence"/>
</dbReference>
<sequence length="328" mass="34486">MPPHGRALLRAPAASPRAAAPARKASSFAPRGAPVTGGEADDFAEFIPRGAAGLPQRGGLLHRVGRARLPQPRGVLLQGAPPHPGHAEFVGSLGQRKRYWARSLAGWRFFDSAVPNVAHWALAEMERHGYVQGVVTQNVDGLHQKAGTRNVIDLHGRNDEVGCLGCGRRRPRRDFQQELEVVNAEWVSAHLPSGPSVDLRADGDAHLATSDFAGFVVPPCSACGGIWKPTVVFFGGSLEPAVKAAALAAVEGSSGVLVLGSSLQVFSAFSLVKAAAEAGKPVVLVNIGETRADPLVPPERRLAWRCGAALARACELLGVPLRPSPAES</sequence>
<evidence type="ECO:0000256" key="1">
    <source>
        <dbReference type="ARBA" id="ARBA00022679"/>
    </source>
</evidence>
<feature type="domain" description="Deacetylase sirtuin-type" evidence="5">
    <location>
        <begin position="1"/>
        <end position="320"/>
    </location>
</feature>
<dbReference type="PANTHER" id="PTHR11085">
    <property type="entry name" value="NAD-DEPENDENT PROTEIN DEACYLASE SIRTUIN-5, MITOCHONDRIAL-RELATED"/>
    <property type="match status" value="1"/>
</dbReference>
<accession>A0ABN9S774</accession>
<dbReference type="EMBL" id="CAUYUJ010009480">
    <property type="protein sequence ID" value="CAK0826920.1"/>
    <property type="molecule type" value="Genomic_DNA"/>
</dbReference>
<keyword evidence="2" id="KW-0520">NAD</keyword>
<dbReference type="InterPro" id="IPR003000">
    <property type="entry name" value="Sirtuin"/>
</dbReference>
<dbReference type="Gene3D" id="3.40.50.1220">
    <property type="entry name" value="TPP-binding domain"/>
    <property type="match status" value="1"/>
</dbReference>
<name>A0ABN9S774_9DINO</name>
<evidence type="ECO:0000256" key="4">
    <source>
        <dbReference type="SAM" id="MobiDB-lite"/>
    </source>
</evidence>
<keyword evidence="1" id="KW-0808">Transferase</keyword>
<gene>
    <name evidence="6" type="ORF">PCOR1329_LOCUS26585</name>
</gene>
<evidence type="ECO:0000259" key="5">
    <source>
        <dbReference type="PROSITE" id="PS50305"/>
    </source>
</evidence>
<evidence type="ECO:0000256" key="2">
    <source>
        <dbReference type="ARBA" id="ARBA00023027"/>
    </source>
</evidence>
<organism evidence="6 7">
    <name type="scientific">Prorocentrum cordatum</name>
    <dbReference type="NCBI Taxonomy" id="2364126"/>
    <lineage>
        <taxon>Eukaryota</taxon>
        <taxon>Sar</taxon>
        <taxon>Alveolata</taxon>
        <taxon>Dinophyceae</taxon>
        <taxon>Prorocentrales</taxon>
        <taxon>Prorocentraceae</taxon>
        <taxon>Prorocentrum</taxon>
    </lineage>
</organism>
<dbReference type="PANTHER" id="PTHR11085:SF10">
    <property type="entry name" value="NAD-DEPENDENT PROTEIN DEACYLASE SIRTUIN-5, MITOCHONDRIAL-RELATED"/>
    <property type="match status" value="1"/>
</dbReference>
<evidence type="ECO:0000313" key="7">
    <source>
        <dbReference type="Proteomes" id="UP001189429"/>
    </source>
</evidence>
<comment type="caution">
    <text evidence="6">The sequence shown here is derived from an EMBL/GenBank/DDBJ whole genome shotgun (WGS) entry which is preliminary data.</text>
</comment>